<keyword evidence="2" id="KW-1185">Reference proteome</keyword>
<reference evidence="1" key="1">
    <citation type="submission" date="2021-05" db="EMBL/GenBank/DDBJ databases">
        <authorList>
            <person name="Scholz U."/>
            <person name="Mascher M."/>
            <person name="Fiebig A."/>
        </authorList>
    </citation>
    <scope>NUCLEOTIDE SEQUENCE [LARGE SCALE GENOMIC DNA]</scope>
</reference>
<organism evidence="1 2">
    <name type="scientific">Avena sativa</name>
    <name type="common">Oat</name>
    <dbReference type="NCBI Taxonomy" id="4498"/>
    <lineage>
        <taxon>Eukaryota</taxon>
        <taxon>Viridiplantae</taxon>
        <taxon>Streptophyta</taxon>
        <taxon>Embryophyta</taxon>
        <taxon>Tracheophyta</taxon>
        <taxon>Spermatophyta</taxon>
        <taxon>Magnoliopsida</taxon>
        <taxon>Liliopsida</taxon>
        <taxon>Poales</taxon>
        <taxon>Poaceae</taxon>
        <taxon>BOP clade</taxon>
        <taxon>Pooideae</taxon>
        <taxon>Poodae</taxon>
        <taxon>Poeae</taxon>
        <taxon>Poeae Chloroplast Group 1 (Aveneae type)</taxon>
        <taxon>Aveninae</taxon>
        <taxon>Avena</taxon>
    </lineage>
</organism>
<evidence type="ECO:0000313" key="2">
    <source>
        <dbReference type="Proteomes" id="UP001732700"/>
    </source>
</evidence>
<dbReference type="EnsemblPlants" id="AVESA.00010b.r2.1DG0136010.1">
    <property type="protein sequence ID" value="AVESA.00010b.r2.1DG0136010.1.CDS"/>
    <property type="gene ID" value="AVESA.00010b.r2.1DG0136010"/>
</dbReference>
<dbReference type="Proteomes" id="UP001732700">
    <property type="component" value="Chromosome 1D"/>
</dbReference>
<name>A0ACD5TW70_AVESA</name>
<accession>A0ACD5TW70</accession>
<protein>
    <submittedName>
        <fullName evidence="1">Uncharacterized protein</fullName>
    </submittedName>
</protein>
<sequence length="333" mass="35068">MEYSRRDQRASSRLLVGAVVLLCLCAAASGQGQLSCNYYKASCPNLDSIVQARVSAAMKAEARMGASLLRLHFHDCFVNGCDGSILLDGPDSEKLALPNLNSVRGYEVIDAIKADLETACPGVVSCADVVAYAAKYGVLLSGGPDYDVRLGRKDGPVANQSGANSNLPSPFNSISVITQKFKDVGLNTKDVVVLSGAHTIGRSRCVLFRSRLANFSATDSVDPTLDSALASSLQQLCSGGDGNQTADLDAGSADAFDNHYYKNLLAQKGLLSSDQGLFSSPDGVNATRALVQAYSANSQRFLYDFGVSMVRMGNIPSPNASAGQIRTKCSAVN</sequence>
<proteinExistence type="predicted"/>
<evidence type="ECO:0000313" key="1">
    <source>
        <dbReference type="EnsemblPlants" id="AVESA.00010b.r2.1DG0136010.1.CDS"/>
    </source>
</evidence>
<reference evidence="1" key="2">
    <citation type="submission" date="2025-09" db="UniProtKB">
        <authorList>
            <consortium name="EnsemblPlants"/>
        </authorList>
    </citation>
    <scope>IDENTIFICATION</scope>
</reference>